<evidence type="ECO:0000256" key="2">
    <source>
        <dbReference type="SAM" id="SignalP"/>
    </source>
</evidence>
<reference evidence="3 4" key="1">
    <citation type="submission" date="2024-08" db="EMBL/GenBank/DDBJ databases">
        <authorList>
            <person name="Cucini C."/>
            <person name="Frati F."/>
        </authorList>
    </citation>
    <scope>NUCLEOTIDE SEQUENCE [LARGE SCALE GENOMIC DNA]</scope>
</reference>
<keyword evidence="1" id="KW-0812">Transmembrane</keyword>
<feature type="transmembrane region" description="Helical" evidence="1">
    <location>
        <begin position="702"/>
        <end position="728"/>
    </location>
</feature>
<evidence type="ECO:0000256" key="1">
    <source>
        <dbReference type="SAM" id="Phobius"/>
    </source>
</evidence>
<name>A0ABP1R679_9HEXA</name>
<sequence length="730" mass="84281">MKEILHLVLTVFLLSLMDLTALASSEKFSMYWNSIFEIFSKDCTIHFEHHPISWSALHLSFHAMCSSSSYSRYCVSLITTQNGSLSRILAADSLSEIYNKSVFSCQKLQKVCVVQLPIVLLPLSSDQIYFTSIDNRGESFVRIFQGKQYVPDYVLLPLSSQQATIPAPKFLSSKLIVLIENGSSNPQNVFLGCLTCLQKPKKEDPIYMRIGGNYYSILNVSLKVISNEEFSLQKIDTVWYFLHNDMKDMGYTERAIITPTARSYSKLEQFFTCFDLLQYKYFEQRKCLTEILQKFHNCTHSFCGSLFNSISYGTLNRHQANGKYSKLDFISYGTEFHGAKYVIFVTSKMDGFLNIEALLSPLNFQIWIITLISFLALCTFLKLVEPQISYWFWLLSAFLEKSENVKDALGFKTLQLLIIWLFTTFLLRNLYTSAIYSHLTKKVEPSNIPGSYEELLKSTAFSIISDPCIPRNLPQCKRFDFYGIHKEIHEIWIRFCAKYLPETMKVLKYRDSSIPYGLLGRLDSHSPTSCQTHEMYDTRDCDQSQYWERFGLVYHTNSDQLGSGSWLPWLIPLFGGRSVIQNNEPTMVVQPFLWSTGLRTFFSRLILKRSLASLIESGIWMYYKNFRGILNLAQRIRKTCEVQGRTKNRIIYSLAATIYHSKSIKSCGTEQRCFPVKDTESNSTDREFGDRFKNTTVNQLGAVWALFVVLVSVCLFVMLAEIFVQYIYKI</sequence>
<protein>
    <submittedName>
        <fullName evidence="3">Uncharacterized protein</fullName>
    </submittedName>
</protein>
<feature type="chain" id="PRO_5046062614" evidence="2">
    <location>
        <begin position="24"/>
        <end position="730"/>
    </location>
</feature>
<organism evidence="3 4">
    <name type="scientific">Orchesella dallaii</name>
    <dbReference type="NCBI Taxonomy" id="48710"/>
    <lineage>
        <taxon>Eukaryota</taxon>
        <taxon>Metazoa</taxon>
        <taxon>Ecdysozoa</taxon>
        <taxon>Arthropoda</taxon>
        <taxon>Hexapoda</taxon>
        <taxon>Collembola</taxon>
        <taxon>Entomobryomorpha</taxon>
        <taxon>Entomobryoidea</taxon>
        <taxon>Orchesellidae</taxon>
        <taxon>Orchesellinae</taxon>
        <taxon>Orchesella</taxon>
    </lineage>
</organism>
<keyword evidence="2" id="KW-0732">Signal</keyword>
<accession>A0ABP1R679</accession>
<comment type="caution">
    <text evidence="3">The sequence shown here is derived from an EMBL/GenBank/DDBJ whole genome shotgun (WGS) entry which is preliminary data.</text>
</comment>
<keyword evidence="4" id="KW-1185">Reference proteome</keyword>
<gene>
    <name evidence="3" type="ORF">ODALV1_LOCUS19296</name>
</gene>
<proteinExistence type="predicted"/>
<dbReference type="Proteomes" id="UP001642540">
    <property type="component" value="Unassembled WGS sequence"/>
</dbReference>
<evidence type="ECO:0000313" key="3">
    <source>
        <dbReference type="EMBL" id="CAL8121258.1"/>
    </source>
</evidence>
<keyword evidence="1" id="KW-0472">Membrane</keyword>
<feature type="signal peptide" evidence="2">
    <location>
        <begin position="1"/>
        <end position="23"/>
    </location>
</feature>
<evidence type="ECO:0000313" key="4">
    <source>
        <dbReference type="Proteomes" id="UP001642540"/>
    </source>
</evidence>
<dbReference type="EMBL" id="CAXLJM020000065">
    <property type="protein sequence ID" value="CAL8121258.1"/>
    <property type="molecule type" value="Genomic_DNA"/>
</dbReference>
<keyword evidence="1" id="KW-1133">Transmembrane helix</keyword>